<evidence type="ECO:0000313" key="2">
    <source>
        <dbReference type="Proteomes" id="UP001499854"/>
    </source>
</evidence>
<dbReference type="EMBL" id="BAAAQM010000005">
    <property type="protein sequence ID" value="GAA1959380.1"/>
    <property type="molecule type" value="Genomic_DNA"/>
</dbReference>
<keyword evidence="2" id="KW-1185">Reference proteome</keyword>
<protein>
    <submittedName>
        <fullName evidence="1">Uncharacterized protein</fullName>
    </submittedName>
</protein>
<evidence type="ECO:0000313" key="1">
    <source>
        <dbReference type="EMBL" id="GAA1959380.1"/>
    </source>
</evidence>
<proteinExistence type="predicted"/>
<comment type="caution">
    <text evidence="1">The sequence shown here is derived from an EMBL/GenBank/DDBJ whole genome shotgun (WGS) entry which is preliminary data.</text>
</comment>
<reference evidence="1 2" key="1">
    <citation type="journal article" date="2019" name="Int. J. Syst. Evol. Microbiol.">
        <title>The Global Catalogue of Microorganisms (GCM) 10K type strain sequencing project: providing services to taxonomists for standard genome sequencing and annotation.</title>
        <authorList>
            <consortium name="The Broad Institute Genomics Platform"/>
            <consortium name="The Broad Institute Genome Sequencing Center for Infectious Disease"/>
            <person name="Wu L."/>
            <person name="Ma J."/>
        </authorList>
    </citation>
    <scope>NUCLEOTIDE SEQUENCE [LARGE SCALE GENOMIC DNA]</scope>
    <source>
        <strain evidence="1 2">JCM 16013</strain>
    </source>
</reference>
<name>A0ABN2QWP6_9ACTN</name>
<dbReference type="RefSeq" id="WP_344656152.1">
    <property type="nucleotide sequence ID" value="NZ_BAAAQM010000005.1"/>
</dbReference>
<gene>
    <name evidence="1" type="ORF">GCM10009838_14660</name>
</gene>
<dbReference type="Proteomes" id="UP001499854">
    <property type="component" value="Unassembled WGS sequence"/>
</dbReference>
<sequence>MPGKAANEKGADLERRFARAEFAEGSLVRLRHPVTHQISNRRRVITDVDVLSLDFDARLRPQLGITECKSTRGQAGEQDRLLWLKGMQSLVGADRASLVRESVSPAGRDVARRIGVDLIGGDELARREKVLDHMPDRFATIGATAFTDQAAKAAEQLKTIGLRSGLVAFLEQDALLAEPHRVLGALLTLDEATKTGAVVPMPLASVLAGHSLQALLVAALRAGGRIDVIGVEGVRREIEQGLGTGDPHDQQLFRVAEMADTLLNQELADIHRAYRAQGATVIERQVPSLRQAIAQAPAWLPRFVDLAERLRRRTPVARQLPQTVDLVVFDALYDGDAWSASSFDHLFGREHRQLLTVALECLASALPALAGTLDPVTELPFDRVPTAALRDRTAHAAGYGVSRS</sequence>
<organism evidence="1 2">
    <name type="scientific">Catenulispora subtropica</name>
    <dbReference type="NCBI Taxonomy" id="450798"/>
    <lineage>
        <taxon>Bacteria</taxon>
        <taxon>Bacillati</taxon>
        <taxon>Actinomycetota</taxon>
        <taxon>Actinomycetes</taxon>
        <taxon>Catenulisporales</taxon>
        <taxon>Catenulisporaceae</taxon>
        <taxon>Catenulispora</taxon>
    </lineage>
</organism>
<accession>A0ABN2QWP6</accession>